<dbReference type="Gene3D" id="1.10.1780.10">
    <property type="entry name" value="Clp, N-terminal domain"/>
    <property type="match status" value="1"/>
</dbReference>
<dbReference type="RefSeq" id="WP_152202178.1">
    <property type="nucleotide sequence ID" value="NZ_VUKF01000011.1"/>
</dbReference>
<keyword evidence="4" id="KW-1185">Reference proteome</keyword>
<name>A0A7J5UNS3_9MICO</name>
<dbReference type="Proteomes" id="UP000451860">
    <property type="component" value="Unassembled WGS sequence"/>
</dbReference>
<dbReference type="GO" id="GO:0006508">
    <property type="term" value="P:proteolysis"/>
    <property type="evidence" value="ECO:0007669"/>
    <property type="project" value="UniProtKB-KW"/>
</dbReference>
<evidence type="ECO:0000256" key="1">
    <source>
        <dbReference type="PROSITE-ProRule" id="PRU01251"/>
    </source>
</evidence>
<comment type="caution">
    <text evidence="3">The sequence shown here is derived from an EMBL/GenBank/DDBJ whole genome shotgun (WGS) entry which is preliminary data.</text>
</comment>
<protein>
    <submittedName>
        <fullName evidence="3">ATP-dependent Clp protease ATP-binding subunit</fullName>
    </submittedName>
</protein>
<evidence type="ECO:0000259" key="2">
    <source>
        <dbReference type="PROSITE" id="PS51903"/>
    </source>
</evidence>
<evidence type="ECO:0000313" key="4">
    <source>
        <dbReference type="Proteomes" id="UP000451860"/>
    </source>
</evidence>
<keyword evidence="3" id="KW-0067">ATP-binding</keyword>
<feature type="domain" description="Clp R" evidence="2">
    <location>
        <begin position="91"/>
        <end position="229"/>
    </location>
</feature>
<keyword evidence="1" id="KW-0677">Repeat</keyword>
<keyword evidence="3" id="KW-0645">Protease</keyword>
<accession>A0A7J5UNS3</accession>
<dbReference type="AlphaFoldDB" id="A0A7J5UNS3"/>
<dbReference type="SUPFAM" id="SSF81923">
    <property type="entry name" value="Double Clp-N motif"/>
    <property type="match status" value="1"/>
</dbReference>
<dbReference type="OrthoDB" id="3579809at2"/>
<dbReference type="EMBL" id="WHJE01000047">
    <property type="protein sequence ID" value="KAE8763997.1"/>
    <property type="molecule type" value="Genomic_DNA"/>
</dbReference>
<keyword evidence="3" id="KW-0547">Nucleotide-binding</keyword>
<gene>
    <name evidence="3" type="ORF">GB883_11315</name>
</gene>
<sequence length="229" mass="23741">MTTPHVRLDDLIGAIDSTEDAPLDRLSRAVALAEHLDEVADSLIGHFVDQARRSGASWSEIGRSMGVTKQAAQKRFVDRNGPGPLDPSQGFSRFTDEARAAVVAAQERAREAGNAAIGVPHLVLGLLGDPAGTAARAITAQGVAIEDVARTATATLPPAADAVPDIIPFDAHARAALERTFAEAQRLGAEAVGGEHLLLAVLLVEDGTGVLAGLGVRPEAVEAFVAAER</sequence>
<dbReference type="GO" id="GO:0008233">
    <property type="term" value="F:peptidase activity"/>
    <property type="evidence" value="ECO:0007669"/>
    <property type="project" value="UniProtKB-KW"/>
</dbReference>
<dbReference type="Pfam" id="PF02861">
    <property type="entry name" value="Clp_N"/>
    <property type="match status" value="1"/>
</dbReference>
<proteinExistence type="predicted"/>
<evidence type="ECO:0000313" key="3">
    <source>
        <dbReference type="EMBL" id="KAE8763997.1"/>
    </source>
</evidence>
<dbReference type="InterPro" id="IPR004176">
    <property type="entry name" value="Clp_R_N"/>
</dbReference>
<dbReference type="PROSITE" id="PS51903">
    <property type="entry name" value="CLP_R"/>
    <property type="match status" value="1"/>
</dbReference>
<dbReference type="InterPro" id="IPR036628">
    <property type="entry name" value="Clp_N_dom_sf"/>
</dbReference>
<keyword evidence="3" id="KW-0378">Hydrolase</keyword>
<organism evidence="3 4">
    <name type="scientific">Georgenia thermotolerans</name>
    <dbReference type="NCBI Taxonomy" id="527326"/>
    <lineage>
        <taxon>Bacteria</taxon>
        <taxon>Bacillati</taxon>
        <taxon>Actinomycetota</taxon>
        <taxon>Actinomycetes</taxon>
        <taxon>Micrococcales</taxon>
        <taxon>Bogoriellaceae</taxon>
        <taxon>Georgenia</taxon>
    </lineage>
</organism>
<reference evidence="3 4" key="1">
    <citation type="submission" date="2019-10" db="EMBL/GenBank/DDBJ databases">
        <title>Georgenia wutianyii sp. nov. and Georgenia yuyongxinii sp. nov. isolated from plateau pika (Ochotona curzoniae) in the Qinghai-Tibet plateau of China.</title>
        <authorList>
            <person name="Tian Z."/>
        </authorList>
    </citation>
    <scope>NUCLEOTIDE SEQUENCE [LARGE SCALE GENOMIC DNA]</scope>
    <source>
        <strain evidence="3 4">DSM 21501</strain>
    </source>
</reference>
<dbReference type="GO" id="GO:0005524">
    <property type="term" value="F:ATP binding"/>
    <property type="evidence" value="ECO:0007669"/>
    <property type="project" value="UniProtKB-KW"/>
</dbReference>